<evidence type="ECO:0000313" key="2">
    <source>
        <dbReference type="EMBL" id="ANS80251.1"/>
    </source>
</evidence>
<sequence>MGLRWWMSRREDALLITLGARAPEIRVLRVVEFLTGMAGGSILAMQVCLLMALIVGPLQPAVLAYGARGALVAFAVSLVVAGLATLRPMRSVTLDLRE</sequence>
<keyword evidence="1" id="KW-0812">Transmembrane</keyword>
<reference evidence="2 3" key="1">
    <citation type="submission" date="2016-03" db="EMBL/GenBank/DDBJ databases">
        <title>Shallow-sea hydrothermal system.</title>
        <authorList>
            <person name="Tang K."/>
        </authorList>
    </citation>
    <scope>NUCLEOTIDE SEQUENCE [LARGE SCALE GENOMIC DNA]</scope>
    <source>
        <strain evidence="2 3">JLT9</strain>
    </source>
</reference>
<dbReference type="AlphaFoldDB" id="A0A1B1NFN8"/>
<organism evidence="2 3">
    <name type="scientific">Serinicoccus hydrothermalis</name>
    <dbReference type="NCBI Taxonomy" id="1758689"/>
    <lineage>
        <taxon>Bacteria</taxon>
        <taxon>Bacillati</taxon>
        <taxon>Actinomycetota</taxon>
        <taxon>Actinomycetes</taxon>
        <taxon>Micrococcales</taxon>
        <taxon>Ornithinimicrobiaceae</taxon>
        <taxon>Serinicoccus</taxon>
    </lineage>
</organism>
<proteinExistence type="predicted"/>
<feature type="transmembrane region" description="Helical" evidence="1">
    <location>
        <begin position="33"/>
        <end position="56"/>
    </location>
</feature>
<keyword evidence="3" id="KW-1185">Reference proteome</keyword>
<name>A0A1B1NFN8_9MICO</name>
<evidence type="ECO:0000256" key="1">
    <source>
        <dbReference type="SAM" id="Phobius"/>
    </source>
</evidence>
<keyword evidence="1" id="KW-1133">Transmembrane helix</keyword>
<accession>A0A1B1NFN8</accession>
<protein>
    <submittedName>
        <fullName evidence="2">Uncharacterized protein</fullName>
    </submittedName>
</protein>
<dbReference type="EMBL" id="CP014989">
    <property type="protein sequence ID" value="ANS80251.1"/>
    <property type="molecule type" value="Genomic_DNA"/>
</dbReference>
<dbReference type="KEGG" id="serj:SGUI_2855"/>
<dbReference type="Proteomes" id="UP000092482">
    <property type="component" value="Chromosome"/>
</dbReference>
<evidence type="ECO:0000313" key="3">
    <source>
        <dbReference type="Proteomes" id="UP000092482"/>
    </source>
</evidence>
<keyword evidence="1" id="KW-0472">Membrane</keyword>
<gene>
    <name evidence="2" type="ORF">SGUI_2855</name>
</gene>
<feature type="transmembrane region" description="Helical" evidence="1">
    <location>
        <begin position="62"/>
        <end position="86"/>
    </location>
</feature>